<dbReference type="Gene3D" id="3.40.50.300">
    <property type="entry name" value="P-loop containing nucleotide triphosphate hydrolases"/>
    <property type="match status" value="1"/>
</dbReference>
<dbReference type="Pfam" id="PF05707">
    <property type="entry name" value="Zot"/>
    <property type="match status" value="1"/>
</dbReference>
<dbReference type="InterPro" id="IPR027417">
    <property type="entry name" value="P-loop_NTPase"/>
</dbReference>
<evidence type="ECO:0000259" key="2">
    <source>
        <dbReference type="Pfam" id="PF05707"/>
    </source>
</evidence>
<gene>
    <name evidence="3" type="ORF">H9Q10_12045</name>
</gene>
<keyword evidence="4" id="KW-1185">Reference proteome</keyword>
<dbReference type="EMBL" id="JACSGR010000015">
    <property type="protein sequence ID" value="MBH5330385.1"/>
    <property type="molecule type" value="Genomic_DNA"/>
</dbReference>
<reference evidence="3 4" key="1">
    <citation type="submission" date="2020-09" db="EMBL/GenBank/DDBJ databases">
        <title>Eikenella S3660 sp. nov., isolated from a throat swab.</title>
        <authorList>
            <person name="Buhl M."/>
        </authorList>
    </citation>
    <scope>NUCLEOTIDE SEQUENCE [LARGE SCALE GENOMIC DNA]</scope>
    <source>
        <strain evidence="3 4">S3360</strain>
    </source>
</reference>
<evidence type="ECO:0000313" key="4">
    <source>
        <dbReference type="Proteomes" id="UP000768471"/>
    </source>
</evidence>
<feature type="compositionally biased region" description="Polar residues" evidence="1">
    <location>
        <begin position="356"/>
        <end position="371"/>
    </location>
</feature>
<evidence type="ECO:0000313" key="3">
    <source>
        <dbReference type="EMBL" id="MBH5330385.1"/>
    </source>
</evidence>
<dbReference type="InterPro" id="IPR008900">
    <property type="entry name" value="Zot_N"/>
</dbReference>
<sequence length="383" mass="42771">MIYLITGNMGTGKTSRVVNMILTNEDGLFKQKLEDGTEVDRPLYFCHIDGLDVQKFKAHELTEAQIQEKPLNEIVPQGSVLIVDECDYCYPVRAAGRPVPPYIQTLKELRHDGFTLILMTQHPSMIDVYLRNLVSKHIHLERKPMGMKQYWWYKCVTNLDNPAGVSGVESAAWKPPKAAFQYYKSSSQHQKFKKKIPMAVWALVGILALVGWKSYGLYQSYSKAVNREPETAQAVAGEQSGQPQGLPDDGLTDAAGSGRQNNNLKPEDFVPTMAEKPESKPLYNNLRQVRQFERVAACIQGGESGCSCYSDQATKITEVPQELCRQYAINGLPFNPYKEPQSERESPLSDKGQAGYGQSPSVLSLDNQAKQNLAYAEAPNMAQ</sequence>
<feature type="domain" description="Zona occludens toxin N-terminal" evidence="2">
    <location>
        <begin position="1"/>
        <end position="190"/>
    </location>
</feature>
<feature type="region of interest" description="Disordered" evidence="1">
    <location>
        <begin position="335"/>
        <end position="383"/>
    </location>
</feature>
<feature type="region of interest" description="Disordered" evidence="1">
    <location>
        <begin position="233"/>
        <end position="269"/>
    </location>
</feature>
<evidence type="ECO:0000256" key="1">
    <source>
        <dbReference type="SAM" id="MobiDB-lite"/>
    </source>
</evidence>
<name>A0ABS0NDH7_9NEIS</name>
<accession>A0ABS0NDH7</accession>
<dbReference type="SUPFAM" id="SSF52540">
    <property type="entry name" value="P-loop containing nucleoside triphosphate hydrolases"/>
    <property type="match status" value="1"/>
</dbReference>
<dbReference type="RefSeq" id="WP_197904220.1">
    <property type="nucleotide sequence ID" value="NZ_JACSGR010000015.1"/>
</dbReference>
<dbReference type="Proteomes" id="UP000768471">
    <property type="component" value="Unassembled WGS sequence"/>
</dbReference>
<organism evidence="3 4">
    <name type="scientific">Eikenella glucosivorans</name>
    <dbReference type="NCBI Taxonomy" id="2766967"/>
    <lineage>
        <taxon>Bacteria</taxon>
        <taxon>Pseudomonadati</taxon>
        <taxon>Pseudomonadota</taxon>
        <taxon>Betaproteobacteria</taxon>
        <taxon>Neisseriales</taxon>
        <taxon>Neisseriaceae</taxon>
        <taxon>Eikenella</taxon>
    </lineage>
</organism>
<proteinExistence type="predicted"/>
<comment type="caution">
    <text evidence="3">The sequence shown here is derived from an EMBL/GenBank/DDBJ whole genome shotgun (WGS) entry which is preliminary data.</text>
</comment>
<protein>
    <submittedName>
        <fullName evidence="3">AAA family ATPase</fullName>
    </submittedName>
</protein>